<evidence type="ECO:0000259" key="1">
    <source>
        <dbReference type="Pfam" id="PF20976"/>
    </source>
</evidence>
<accession>A0A9P8Q5Y2</accession>
<dbReference type="GO" id="GO:0005655">
    <property type="term" value="C:nucleolar ribonuclease P complex"/>
    <property type="evidence" value="ECO:0007669"/>
    <property type="project" value="InterPro"/>
</dbReference>
<dbReference type="GO" id="GO:0000294">
    <property type="term" value="P:nuclear-transcribed mRNA catabolic process, RNase MRP-dependent"/>
    <property type="evidence" value="ECO:0007669"/>
    <property type="project" value="TreeGrafter"/>
</dbReference>
<keyword evidence="3" id="KW-1185">Reference proteome</keyword>
<organism evidence="2 3">
    <name type="scientific">Wickerhamomyces pijperi</name>
    <name type="common">Yeast</name>
    <name type="synonym">Pichia pijperi</name>
    <dbReference type="NCBI Taxonomy" id="599730"/>
    <lineage>
        <taxon>Eukaryota</taxon>
        <taxon>Fungi</taxon>
        <taxon>Dikarya</taxon>
        <taxon>Ascomycota</taxon>
        <taxon>Saccharomycotina</taxon>
        <taxon>Saccharomycetes</taxon>
        <taxon>Phaffomycetales</taxon>
        <taxon>Wickerhamomycetaceae</taxon>
        <taxon>Wickerhamomyces</taxon>
    </lineage>
</organism>
<comment type="caution">
    <text evidence="2">The sequence shown here is derived from an EMBL/GenBank/DDBJ whole genome shotgun (WGS) entry which is preliminary data.</text>
</comment>
<dbReference type="AlphaFoldDB" id="A0A9P8Q5Y2"/>
<dbReference type="PANTHER" id="PTHR28173">
    <property type="entry name" value="RIBONUCLEASES P/MRP PROTEIN SUBUNIT POP8"/>
    <property type="match status" value="1"/>
</dbReference>
<dbReference type="OrthoDB" id="4077720at2759"/>
<dbReference type="GO" id="GO:0034965">
    <property type="term" value="P:intronic box C/D snoRNA processing"/>
    <property type="evidence" value="ECO:0007669"/>
    <property type="project" value="TreeGrafter"/>
</dbReference>
<evidence type="ECO:0000313" key="2">
    <source>
        <dbReference type="EMBL" id="KAH3684626.1"/>
    </source>
</evidence>
<proteinExistence type="predicted"/>
<gene>
    <name evidence="2" type="ORF">WICPIJ_004382</name>
</gene>
<reference evidence="2" key="2">
    <citation type="submission" date="2021-01" db="EMBL/GenBank/DDBJ databases">
        <authorList>
            <person name="Schikora-Tamarit M.A."/>
        </authorList>
    </citation>
    <scope>NUCLEOTIDE SEQUENCE</scope>
    <source>
        <strain evidence="2">CBS2887</strain>
    </source>
</reference>
<feature type="domain" description="Ribonucleases P/MRP subunit Pop8-like" evidence="1">
    <location>
        <begin position="48"/>
        <end position="111"/>
    </location>
</feature>
<dbReference type="GO" id="GO:0008033">
    <property type="term" value="P:tRNA processing"/>
    <property type="evidence" value="ECO:0007669"/>
    <property type="project" value="InterPro"/>
</dbReference>
<protein>
    <recommendedName>
        <fullName evidence="1">Ribonucleases P/MRP subunit Pop8-like domain-containing protein</fullName>
    </recommendedName>
</protein>
<dbReference type="InterPro" id="IPR020347">
    <property type="entry name" value="Pop8"/>
</dbReference>
<name>A0A9P8Q5Y2_WICPI</name>
<evidence type="ECO:0000313" key="3">
    <source>
        <dbReference type="Proteomes" id="UP000774326"/>
    </source>
</evidence>
<sequence>MTNSLSKYSFLDSLRLIMSPIDPKFSKSYKLKLRITPSVQEHLSKCTNGNQQPLTIDSITWHTLILRSLGKQHGLIGKAVQFDLLLDTEEKVSVFVSIHENDAMMFESAILSMGAVNLQELCGFYILDTTAVTKDPVYAAVDYETVSQSAMSKLKAKNFQKR</sequence>
<dbReference type="Proteomes" id="UP000774326">
    <property type="component" value="Unassembled WGS sequence"/>
</dbReference>
<dbReference type="PANTHER" id="PTHR28173:SF1">
    <property type="entry name" value="RIBONUCLEASES P_MRP PROTEIN SUBUNIT POP8"/>
    <property type="match status" value="1"/>
</dbReference>
<dbReference type="GO" id="GO:0000172">
    <property type="term" value="C:ribonuclease MRP complex"/>
    <property type="evidence" value="ECO:0007669"/>
    <property type="project" value="InterPro"/>
</dbReference>
<reference evidence="2" key="1">
    <citation type="journal article" date="2021" name="Open Biol.">
        <title>Shared evolutionary footprints suggest mitochondrial oxidative damage underlies multiple complex I losses in fungi.</title>
        <authorList>
            <person name="Schikora-Tamarit M.A."/>
            <person name="Marcet-Houben M."/>
            <person name="Nosek J."/>
            <person name="Gabaldon T."/>
        </authorList>
    </citation>
    <scope>NUCLEOTIDE SEQUENCE</scope>
    <source>
        <strain evidence="2">CBS2887</strain>
    </source>
</reference>
<dbReference type="EMBL" id="JAEUBG010002387">
    <property type="protein sequence ID" value="KAH3684626.1"/>
    <property type="molecule type" value="Genomic_DNA"/>
</dbReference>
<dbReference type="InterPro" id="IPR049128">
    <property type="entry name" value="Pop8-like_dom"/>
</dbReference>
<dbReference type="Pfam" id="PF20976">
    <property type="entry name" value="Pop8"/>
    <property type="match status" value="1"/>
</dbReference>
<dbReference type="GO" id="GO:0000171">
    <property type="term" value="F:ribonuclease MRP activity"/>
    <property type="evidence" value="ECO:0007669"/>
    <property type="project" value="TreeGrafter"/>
</dbReference>
<dbReference type="GO" id="GO:0004526">
    <property type="term" value="F:ribonuclease P activity"/>
    <property type="evidence" value="ECO:0007669"/>
    <property type="project" value="TreeGrafter"/>
</dbReference>